<dbReference type="GeneID" id="116298800"/>
<protein>
    <submittedName>
        <fullName evidence="3">Uncharacterized protein LOC116298800</fullName>
    </submittedName>
</protein>
<dbReference type="OrthoDB" id="5989851at2759"/>
<feature type="region of interest" description="Disordered" evidence="1">
    <location>
        <begin position="522"/>
        <end position="548"/>
    </location>
</feature>
<evidence type="ECO:0000313" key="2">
    <source>
        <dbReference type="Proteomes" id="UP000515163"/>
    </source>
</evidence>
<gene>
    <name evidence="3" type="primary">LOC116298800</name>
</gene>
<name>A0A6P8I3S3_ACTTE</name>
<dbReference type="AlphaFoldDB" id="A0A6P8I3S3"/>
<organism evidence="2 3">
    <name type="scientific">Actinia tenebrosa</name>
    <name type="common">Australian red waratah sea anemone</name>
    <dbReference type="NCBI Taxonomy" id="6105"/>
    <lineage>
        <taxon>Eukaryota</taxon>
        <taxon>Metazoa</taxon>
        <taxon>Cnidaria</taxon>
        <taxon>Anthozoa</taxon>
        <taxon>Hexacorallia</taxon>
        <taxon>Actiniaria</taxon>
        <taxon>Actiniidae</taxon>
        <taxon>Actinia</taxon>
    </lineage>
</organism>
<dbReference type="Gene3D" id="1.25.40.10">
    <property type="entry name" value="Tetratricopeptide repeat domain"/>
    <property type="match status" value="1"/>
</dbReference>
<dbReference type="RefSeq" id="XP_031563214.1">
    <property type="nucleotide sequence ID" value="XM_031707354.1"/>
</dbReference>
<feature type="region of interest" description="Disordered" evidence="1">
    <location>
        <begin position="25"/>
        <end position="73"/>
    </location>
</feature>
<evidence type="ECO:0000313" key="3">
    <source>
        <dbReference type="RefSeq" id="XP_031563214.1"/>
    </source>
</evidence>
<feature type="compositionally biased region" description="Basic and acidic residues" evidence="1">
    <location>
        <begin position="50"/>
        <end position="73"/>
    </location>
</feature>
<feature type="compositionally biased region" description="Polar residues" evidence="1">
    <location>
        <begin position="30"/>
        <end position="46"/>
    </location>
</feature>
<evidence type="ECO:0000256" key="1">
    <source>
        <dbReference type="SAM" id="MobiDB-lite"/>
    </source>
</evidence>
<dbReference type="InParanoid" id="A0A6P8I3S3"/>
<proteinExistence type="predicted"/>
<dbReference type="InterPro" id="IPR011990">
    <property type="entry name" value="TPR-like_helical_dom_sf"/>
</dbReference>
<dbReference type="KEGG" id="aten:116298800"/>
<sequence length="548" mass="62591">MPCSQTRELQSKVKCEKDEVVLAKAETLGQEGNPSKHNNVKTSNNDEPLEEQRKKRDHELKENKPLHTEEDKNVYNTVVQRRNSDGKIENIPNYVDKDVNNLNDDVVRQKPNGLDEKTLTRIDQNNTNDSDKKILFILVESEITQVGNNNHMMIEDERKNSEESSSDLHMSCIVKKHRGRGRKVNRRPRSRSNSSTMNKVYIAEAVLKNIPPASPSDSYIQLCRISDEVMLQLQVVRDNGKWELFDDIVVTLSRKYQSKEAEIVILLEKSMAACYQSRLEESTEMILKAIDMAKETENSSVLTGRGFHYLSGVYRRQNLMGKANDCVIKSEQNFHNKHLTLDSTFLAYERASVLMDFISKCPNPPASMINDAKAGLIKCIDGCTALEEDTECLRYVKKHHFAFIKRAMLLLDCRTASGRKRTVSQESIKEAEKSLKTLRTRYWDGIAQGEKVQYFLGLADLYFRLEDFPKAEETANEVLSMAKTFGFNTEIKPAQDRLEEIARKQQVKKEPCCYGNSGYTYTSSDISEGQNGDVSSSESDFMETPSYY</sequence>
<accession>A0A6P8I3S3</accession>
<feature type="compositionally biased region" description="Polar residues" evidence="1">
    <location>
        <begin position="522"/>
        <end position="539"/>
    </location>
</feature>
<reference evidence="3" key="1">
    <citation type="submission" date="2025-08" db="UniProtKB">
        <authorList>
            <consortium name="RefSeq"/>
        </authorList>
    </citation>
    <scope>IDENTIFICATION</scope>
    <source>
        <tissue evidence="3">Tentacle</tissue>
    </source>
</reference>
<dbReference type="Proteomes" id="UP000515163">
    <property type="component" value="Unplaced"/>
</dbReference>
<dbReference type="SUPFAM" id="SSF48452">
    <property type="entry name" value="TPR-like"/>
    <property type="match status" value="1"/>
</dbReference>
<keyword evidence="2" id="KW-1185">Reference proteome</keyword>